<evidence type="ECO:0000256" key="5">
    <source>
        <dbReference type="ARBA" id="ARBA00023163"/>
    </source>
</evidence>
<evidence type="ECO:0000313" key="9">
    <source>
        <dbReference type="Proteomes" id="UP001180840"/>
    </source>
</evidence>
<evidence type="ECO:0000313" key="8">
    <source>
        <dbReference type="EMBL" id="MDR7329505.1"/>
    </source>
</evidence>
<reference evidence="8" key="1">
    <citation type="submission" date="2023-07" db="EMBL/GenBank/DDBJ databases">
        <title>Sequencing the genomes of 1000 actinobacteria strains.</title>
        <authorList>
            <person name="Klenk H.-P."/>
        </authorList>
    </citation>
    <scope>NUCLEOTIDE SEQUENCE</scope>
    <source>
        <strain evidence="8">DSM 107476</strain>
    </source>
</reference>
<dbReference type="SUPFAM" id="SSF46785">
    <property type="entry name" value="Winged helix' DNA-binding domain"/>
    <property type="match status" value="1"/>
</dbReference>
<dbReference type="InterPro" id="IPR036388">
    <property type="entry name" value="WH-like_DNA-bd_sf"/>
</dbReference>
<evidence type="ECO:0000256" key="1">
    <source>
        <dbReference type="ARBA" id="ARBA00009437"/>
    </source>
</evidence>
<dbReference type="SUPFAM" id="SSF53850">
    <property type="entry name" value="Periplasmic binding protein-like II"/>
    <property type="match status" value="1"/>
</dbReference>
<dbReference type="InterPro" id="IPR036390">
    <property type="entry name" value="WH_DNA-bd_sf"/>
</dbReference>
<keyword evidence="9" id="KW-1185">Reference proteome</keyword>
<dbReference type="PANTHER" id="PTHR30346:SF26">
    <property type="entry name" value="HYDROGEN PEROXIDE-INDUCIBLE GENES ACTIVATOR"/>
    <property type="match status" value="1"/>
</dbReference>
<keyword evidence="3" id="KW-0238">DNA-binding</keyword>
<dbReference type="CDD" id="cd08411">
    <property type="entry name" value="PBP2_OxyR"/>
    <property type="match status" value="1"/>
</dbReference>
<sequence length="322" mass="34811">MSNKEYRPTLAQLRTFVTIAENKHFGTAANKLSISQPSLSQALVALETGLGIQLIERSTRKVIVTPAGEQLLPYAKSTLEAADAFLAQSRGAHGTLTGPLTIGLIPTIAPYILSGLLSAINEEFTDLEPRIVEEQTKYLLQQLRDGQIDVAVIALPSEVTGMIEHSLYTEDFAVALPEGHPLANRNDLTLEDLADLELLLLDDGHCLRDQVLDLCRRASLNPSEVTNTITRAASLTTIIQLVISGLGATLVPISAIEAEARRPGVAISYFAEGVQAEREIGLVYRSSSTRSVEFLRLGELVTSAFQTAVAEQEPVRSEAVVK</sequence>
<keyword evidence="5" id="KW-0804">Transcription</keyword>
<gene>
    <name evidence="8" type="ORF">J2S39_001181</name>
</gene>
<dbReference type="PRINTS" id="PR00039">
    <property type="entry name" value="HTHLYSR"/>
</dbReference>
<dbReference type="Pfam" id="PF03466">
    <property type="entry name" value="LysR_substrate"/>
    <property type="match status" value="1"/>
</dbReference>
<evidence type="ECO:0000259" key="7">
    <source>
        <dbReference type="PROSITE" id="PS50931"/>
    </source>
</evidence>
<dbReference type="EMBL" id="JAVDXZ010000001">
    <property type="protein sequence ID" value="MDR7329505.1"/>
    <property type="molecule type" value="Genomic_DNA"/>
</dbReference>
<organism evidence="8 9">
    <name type="scientific">Corynebacterium guangdongense</name>
    <dbReference type="NCBI Taxonomy" id="1783348"/>
    <lineage>
        <taxon>Bacteria</taxon>
        <taxon>Bacillati</taxon>
        <taxon>Actinomycetota</taxon>
        <taxon>Actinomycetes</taxon>
        <taxon>Mycobacteriales</taxon>
        <taxon>Corynebacteriaceae</taxon>
        <taxon>Corynebacterium</taxon>
    </lineage>
</organism>
<dbReference type="Pfam" id="PF00126">
    <property type="entry name" value="HTH_1"/>
    <property type="match status" value="1"/>
</dbReference>
<evidence type="ECO:0000256" key="3">
    <source>
        <dbReference type="ARBA" id="ARBA00023125"/>
    </source>
</evidence>
<dbReference type="PANTHER" id="PTHR30346">
    <property type="entry name" value="TRANSCRIPTIONAL DUAL REGULATOR HCAR-RELATED"/>
    <property type="match status" value="1"/>
</dbReference>
<dbReference type="Gene3D" id="3.40.190.10">
    <property type="entry name" value="Periplasmic binding protein-like II"/>
    <property type="match status" value="2"/>
</dbReference>
<dbReference type="InterPro" id="IPR000847">
    <property type="entry name" value="LysR_HTH_N"/>
</dbReference>
<evidence type="ECO:0000256" key="2">
    <source>
        <dbReference type="ARBA" id="ARBA00023015"/>
    </source>
</evidence>
<evidence type="ECO:0000256" key="4">
    <source>
        <dbReference type="ARBA" id="ARBA00023159"/>
    </source>
</evidence>
<protein>
    <recommendedName>
        <fullName evidence="6">Probable hydrogen peroxide-inducible genes activator</fullName>
    </recommendedName>
</protein>
<evidence type="ECO:0000256" key="6">
    <source>
        <dbReference type="ARBA" id="ARBA00040885"/>
    </source>
</evidence>
<proteinExistence type="inferred from homology"/>
<dbReference type="InterPro" id="IPR005119">
    <property type="entry name" value="LysR_subst-bd"/>
</dbReference>
<keyword evidence="2" id="KW-0805">Transcription regulation</keyword>
<comment type="similarity">
    <text evidence="1">Belongs to the LysR transcriptional regulatory family.</text>
</comment>
<dbReference type="Gene3D" id="1.10.10.10">
    <property type="entry name" value="Winged helix-like DNA-binding domain superfamily/Winged helix DNA-binding domain"/>
    <property type="match status" value="1"/>
</dbReference>
<dbReference type="RefSeq" id="WP_290194317.1">
    <property type="nucleotide sequence ID" value="NZ_CP047654.1"/>
</dbReference>
<dbReference type="Proteomes" id="UP001180840">
    <property type="component" value="Unassembled WGS sequence"/>
</dbReference>
<dbReference type="PROSITE" id="PS50931">
    <property type="entry name" value="HTH_LYSR"/>
    <property type="match status" value="1"/>
</dbReference>
<comment type="caution">
    <text evidence="8">The sequence shown here is derived from an EMBL/GenBank/DDBJ whole genome shotgun (WGS) entry which is preliminary data.</text>
</comment>
<accession>A0ABU1ZX58</accession>
<name>A0ABU1ZX58_9CORY</name>
<feature type="domain" description="HTH lysR-type" evidence="7">
    <location>
        <begin position="8"/>
        <end position="65"/>
    </location>
</feature>
<keyword evidence="4" id="KW-0010">Activator</keyword>